<dbReference type="Pfam" id="PF13302">
    <property type="entry name" value="Acetyltransf_3"/>
    <property type="match status" value="1"/>
</dbReference>
<dbReference type="InterPro" id="IPR051531">
    <property type="entry name" value="N-acetyltransferase"/>
</dbReference>
<evidence type="ECO:0000259" key="4">
    <source>
        <dbReference type="PROSITE" id="PS51186"/>
    </source>
</evidence>
<dbReference type="KEGG" id="xcl:G4Z02_08290"/>
<organism evidence="5 6">
    <name type="scientific">Candidatus Xianfuyuplasma coldseepsis</name>
    <dbReference type="NCBI Taxonomy" id="2782163"/>
    <lineage>
        <taxon>Bacteria</taxon>
        <taxon>Bacillati</taxon>
        <taxon>Mycoplasmatota</taxon>
        <taxon>Mollicutes</taxon>
        <taxon>Candidatus Izemoplasmatales</taxon>
        <taxon>Candidatus Izemoplasmataceae</taxon>
        <taxon>Candidatus Xianfuyuplasma</taxon>
    </lineage>
</organism>
<dbReference type="SUPFAM" id="SSF55729">
    <property type="entry name" value="Acyl-CoA N-acyltransferases (Nat)"/>
    <property type="match status" value="1"/>
</dbReference>
<dbReference type="EMBL" id="CP048914">
    <property type="protein sequence ID" value="QMS85741.1"/>
    <property type="molecule type" value="Genomic_DNA"/>
</dbReference>
<sequence length="181" mass="21309">MKEFNTERLLLRELQQQDANDIYEYCSMKDVIDMIGMRLHSSIEITYKYISHEQKKSETLAIVNRKLNKVIGTVSLRKQYNDSNLDIRLISCIINPKYWGKGYAPEAIQQIIMYAFEELNVHKLLGGHYSFNLQSSAVNRKLGFVYEGTQREVYLYNGKLVDAVEYGMLERDYMRVSQNWK</sequence>
<dbReference type="PROSITE" id="PS51186">
    <property type="entry name" value="GNAT"/>
    <property type="match status" value="1"/>
</dbReference>
<dbReference type="InterPro" id="IPR016181">
    <property type="entry name" value="Acyl_CoA_acyltransferase"/>
</dbReference>
<evidence type="ECO:0000313" key="6">
    <source>
        <dbReference type="Proteomes" id="UP000514720"/>
    </source>
</evidence>
<dbReference type="PANTHER" id="PTHR43792">
    <property type="entry name" value="GNAT FAMILY, PUTATIVE (AFU_ORTHOLOGUE AFUA_3G00765)-RELATED-RELATED"/>
    <property type="match status" value="1"/>
</dbReference>
<dbReference type="AlphaFoldDB" id="A0A7L7KSE6"/>
<evidence type="ECO:0000256" key="2">
    <source>
        <dbReference type="ARBA" id="ARBA00023315"/>
    </source>
</evidence>
<keyword evidence="6" id="KW-1185">Reference proteome</keyword>
<dbReference type="Gene3D" id="3.40.630.30">
    <property type="match status" value="1"/>
</dbReference>
<reference evidence="5 6" key="1">
    <citation type="submission" date="2020-02" db="EMBL/GenBank/DDBJ databases">
        <authorList>
            <person name="Zheng R.K."/>
            <person name="Sun C.M."/>
        </authorList>
    </citation>
    <scope>NUCLEOTIDE SEQUENCE [LARGE SCALE GENOMIC DNA]</scope>
    <source>
        <strain evidence="6">zrk13</strain>
    </source>
</reference>
<dbReference type="PANTHER" id="PTHR43792:SF8">
    <property type="entry name" value="[RIBOSOMAL PROTEIN US5]-ALANINE N-ACETYLTRANSFERASE"/>
    <property type="match status" value="1"/>
</dbReference>
<dbReference type="InterPro" id="IPR000182">
    <property type="entry name" value="GNAT_dom"/>
</dbReference>
<name>A0A7L7KSE6_9MOLU</name>
<accession>A0A7L7KSE6</accession>
<gene>
    <name evidence="5" type="ORF">G4Z02_08290</name>
</gene>
<keyword evidence="1 5" id="KW-0808">Transferase</keyword>
<comment type="similarity">
    <text evidence="3">Belongs to the acetyltransferase family. RimJ subfamily.</text>
</comment>
<evidence type="ECO:0000313" key="5">
    <source>
        <dbReference type="EMBL" id="QMS85741.1"/>
    </source>
</evidence>
<dbReference type="GO" id="GO:0016747">
    <property type="term" value="F:acyltransferase activity, transferring groups other than amino-acyl groups"/>
    <property type="evidence" value="ECO:0007669"/>
    <property type="project" value="InterPro"/>
</dbReference>
<dbReference type="RefSeq" id="WP_258878714.1">
    <property type="nucleotide sequence ID" value="NZ_CP048914.1"/>
</dbReference>
<protein>
    <submittedName>
        <fullName evidence="5">GNAT family N-acetyltransferase</fullName>
    </submittedName>
</protein>
<proteinExistence type="inferred from homology"/>
<dbReference type="Proteomes" id="UP000514720">
    <property type="component" value="Chromosome"/>
</dbReference>
<keyword evidence="2" id="KW-0012">Acyltransferase</keyword>
<evidence type="ECO:0000256" key="1">
    <source>
        <dbReference type="ARBA" id="ARBA00022679"/>
    </source>
</evidence>
<evidence type="ECO:0000256" key="3">
    <source>
        <dbReference type="ARBA" id="ARBA00038502"/>
    </source>
</evidence>
<feature type="domain" description="N-acetyltransferase" evidence="4">
    <location>
        <begin position="9"/>
        <end position="162"/>
    </location>
</feature>